<accession>A0AAQ4E0R3</accession>
<comment type="caution">
    <text evidence="1">The sequence shown here is derived from an EMBL/GenBank/DDBJ whole genome shotgun (WGS) entry which is preliminary data.</text>
</comment>
<sequence length="229" mass="25806">MAADWSSWMSSVMVRERTEPFYKRGRRHPTRENSSGCERNVFRSFAPRCTARNAEKVVAKLACENVDELVFKFMVAHCTASAFQLYEEIPSLGDRHAPSVALRGNYVKPVSAEPWDILPPRQDTSAKCGKHVGTPASVCVDSAEWYDYLKGDIVNAEYLCAEEREQLEVLNMLSMNFVPHELSPEMEAGVDAALEPHLPEEVHRPPGQRLQPSHQTCRLVHVKRGTVAK</sequence>
<dbReference type="EMBL" id="JARKHS020024194">
    <property type="protein sequence ID" value="KAK8768303.1"/>
    <property type="molecule type" value="Genomic_DNA"/>
</dbReference>
<protein>
    <submittedName>
        <fullName evidence="1">Uncharacterized protein</fullName>
    </submittedName>
</protein>
<proteinExistence type="predicted"/>
<reference evidence="1 2" key="1">
    <citation type="journal article" date="2023" name="Arcadia Sci">
        <title>De novo assembly of a long-read Amblyomma americanum tick genome.</title>
        <authorList>
            <person name="Chou S."/>
            <person name="Poskanzer K.E."/>
            <person name="Rollins M."/>
            <person name="Thuy-Boun P.S."/>
        </authorList>
    </citation>
    <scope>NUCLEOTIDE SEQUENCE [LARGE SCALE GENOMIC DNA]</scope>
    <source>
        <strain evidence="1">F_SG_1</strain>
        <tissue evidence="1">Salivary glands</tissue>
    </source>
</reference>
<evidence type="ECO:0000313" key="1">
    <source>
        <dbReference type="EMBL" id="KAK8768303.1"/>
    </source>
</evidence>
<dbReference type="Proteomes" id="UP001321473">
    <property type="component" value="Unassembled WGS sequence"/>
</dbReference>
<dbReference type="AlphaFoldDB" id="A0AAQ4E0R3"/>
<gene>
    <name evidence="1" type="ORF">V5799_015230</name>
</gene>
<organism evidence="1 2">
    <name type="scientific">Amblyomma americanum</name>
    <name type="common">Lone star tick</name>
    <dbReference type="NCBI Taxonomy" id="6943"/>
    <lineage>
        <taxon>Eukaryota</taxon>
        <taxon>Metazoa</taxon>
        <taxon>Ecdysozoa</taxon>
        <taxon>Arthropoda</taxon>
        <taxon>Chelicerata</taxon>
        <taxon>Arachnida</taxon>
        <taxon>Acari</taxon>
        <taxon>Parasitiformes</taxon>
        <taxon>Ixodida</taxon>
        <taxon>Ixodoidea</taxon>
        <taxon>Ixodidae</taxon>
        <taxon>Amblyomminae</taxon>
        <taxon>Amblyomma</taxon>
    </lineage>
</organism>
<keyword evidence="2" id="KW-1185">Reference proteome</keyword>
<evidence type="ECO:0000313" key="2">
    <source>
        <dbReference type="Proteomes" id="UP001321473"/>
    </source>
</evidence>
<name>A0AAQ4E0R3_AMBAM</name>